<accession>A0A3B0Y6D3</accession>
<keyword evidence="1" id="KW-0472">Membrane</keyword>
<reference evidence="3" key="1">
    <citation type="submission" date="2018-06" db="EMBL/GenBank/DDBJ databases">
        <authorList>
            <person name="Zhirakovskaya E."/>
        </authorList>
    </citation>
    <scope>NUCLEOTIDE SEQUENCE</scope>
</reference>
<dbReference type="Pfam" id="PF00782">
    <property type="entry name" value="DSPc"/>
    <property type="match status" value="1"/>
</dbReference>
<evidence type="ECO:0000259" key="2">
    <source>
        <dbReference type="PROSITE" id="PS50056"/>
    </source>
</evidence>
<feature type="transmembrane region" description="Helical" evidence="1">
    <location>
        <begin position="192"/>
        <end position="210"/>
    </location>
</feature>
<keyword evidence="1" id="KW-1133">Transmembrane helix</keyword>
<dbReference type="CDD" id="cd03386">
    <property type="entry name" value="PAP2_Aur1_like"/>
    <property type="match status" value="1"/>
</dbReference>
<dbReference type="PANTHER" id="PTHR47216:SF4">
    <property type="entry name" value="OS01G0859400 PROTEIN"/>
    <property type="match status" value="1"/>
</dbReference>
<feature type="transmembrane region" description="Helical" evidence="1">
    <location>
        <begin position="255"/>
        <end position="273"/>
    </location>
</feature>
<gene>
    <name evidence="3" type="ORF">MNBD_GAMMA10-2857</name>
</gene>
<evidence type="ECO:0000313" key="3">
    <source>
        <dbReference type="EMBL" id="VAW69709.1"/>
    </source>
</evidence>
<name>A0A3B0Y6D3_9ZZZZ</name>
<dbReference type="EMBL" id="UOFJ01000455">
    <property type="protein sequence ID" value="VAW69709.1"/>
    <property type="molecule type" value="Genomic_DNA"/>
</dbReference>
<organism evidence="3">
    <name type="scientific">hydrothermal vent metagenome</name>
    <dbReference type="NCBI Taxonomy" id="652676"/>
    <lineage>
        <taxon>unclassified sequences</taxon>
        <taxon>metagenomes</taxon>
        <taxon>ecological metagenomes</taxon>
    </lineage>
</organism>
<dbReference type="SMART" id="SM00195">
    <property type="entry name" value="DSPc"/>
    <property type="match status" value="1"/>
</dbReference>
<dbReference type="InterPro" id="IPR000387">
    <property type="entry name" value="Tyr_Pase_dom"/>
</dbReference>
<feature type="domain" description="Tyrosine specific protein phosphatases" evidence="2">
    <location>
        <begin position="371"/>
        <end position="439"/>
    </location>
</feature>
<feature type="transmembrane region" description="Helical" evidence="1">
    <location>
        <begin position="143"/>
        <end position="161"/>
    </location>
</feature>
<keyword evidence="1" id="KW-0812">Transmembrane</keyword>
<feature type="transmembrane region" description="Helical" evidence="1">
    <location>
        <begin position="24"/>
        <end position="45"/>
    </location>
</feature>
<dbReference type="PANTHER" id="PTHR47216">
    <property type="match status" value="1"/>
</dbReference>
<dbReference type="SUPFAM" id="SSF52799">
    <property type="entry name" value="(Phosphotyrosine protein) phosphatases II"/>
    <property type="match status" value="1"/>
</dbReference>
<evidence type="ECO:0000256" key="1">
    <source>
        <dbReference type="SAM" id="Phobius"/>
    </source>
</evidence>
<feature type="transmembrane region" description="Helical" evidence="1">
    <location>
        <begin position="231"/>
        <end position="249"/>
    </location>
</feature>
<dbReference type="PROSITE" id="PS50056">
    <property type="entry name" value="TYR_PHOSPHATASE_2"/>
    <property type="match status" value="1"/>
</dbReference>
<proteinExistence type="predicted"/>
<dbReference type="AlphaFoldDB" id="A0A3B0Y6D3"/>
<dbReference type="Gene3D" id="3.90.190.10">
    <property type="entry name" value="Protein tyrosine phosphatase superfamily"/>
    <property type="match status" value="1"/>
</dbReference>
<protein>
    <submittedName>
        <fullName evidence="3">Ser/Thr and Tyr protein phosphatase (Dual specificity)</fullName>
    </submittedName>
</protein>
<dbReference type="InterPro" id="IPR020422">
    <property type="entry name" value="TYR_PHOSPHATASE_DUAL_dom"/>
</dbReference>
<feature type="transmembrane region" description="Helical" evidence="1">
    <location>
        <begin position="65"/>
        <end position="88"/>
    </location>
</feature>
<dbReference type="InterPro" id="IPR000340">
    <property type="entry name" value="Dual-sp_phosphatase_cat-dom"/>
</dbReference>
<feature type="transmembrane region" description="Helical" evidence="1">
    <location>
        <begin position="168"/>
        <end position="186"/>
    </location>
</feature>
<sequence length="451" mass="51198">MNNNCQVEDGLPVEPQDVRPWGRALIWLLLLGPFFFISYNSANWLASQQGEVLYVVFEWEHYIPFVPWTILPYWVIDALYVISLFVCATKMELDSHARRLLTAQVIAVAFFILIPMGFSFERPSTDGFAGDLFVLLSSFDQPFNQAPSLHIALLVILWGLFIRHLPRIMLWPFHVLCFLIGVSVLTTYQHHFIDVPTGALLGWFCVWLWPENGQMMFATKGRAYQQKRRRIALFYFSAASLLCVLALYIGNTALWLFWPAASLLLVSVIYFSVGSAGFQKSENGVIKLSARCLLWPYLLAARLNSRFWTRNNDVANHITEAVWLGRFPSRGDIEKNNYSAVIDMTAEFSAPKNNISWHAIPCLDLITADRQRIMSAADLLEQHNANGPVLVSCALGYSRSAVVVMAWLLSTRRVRDVEAALQAVQSKRPCIVIKDSDIKVLTEIAHAHNDR</sequence>
<feature type="transmembrane region" description="Helical" evidence="1">
    <location>
        <begin position="100"/>
        <end position="118"/>
    </location>
</feature>
<dbReference type="InterPro" id="IPR029021">
    <property type="entry name" value="Prot-tyrosine_phosphatase-like"/>
</dbReference>